<sequence>MSNLENLYQNYIKAKYEYLKKFSEKAIPQFISETKDYVWDKDHHLYTCINNTSIHNPDRDTKNLYKKLAILCHPDKCKESWSSKIFQLINESYLKNDFNKLNELNIYYDENKTFNNYFNDYNDELDLLKQIKKIESEVWYIWTSPEADINYRNILKDILIPMKEYEKRCQERLAKLQEENIKLRKHNDEL</sequence>
<dbReference type="EMBL" id="JX962719">
    <property type="protein sequence ID" value="AGC02249.1"/>
    <property type="molecule type" value="Genomic_DNA"/>
</dbReference>
<protein>
    <submittedName>
        <fullName evidence="1">DnaJ super family protein</fullName>
    </submittedName>
</protein>
<gene>
    <name evidence="1" type="ORF">Moumou_00728</name>
</gene>
<dbReference type="OrthoDB" id="26429at10239"/>
<dbReference type="SUPFAM" id="SSF46565">
    <property type="entry name" value="Chaperone J-domain"/>
    <property type="match status" value="1"/>
</dbReference>
<dbReference type="Gene3D" id="1.10.287.110">
    <property type="entry name" value="DnaJ domain"/>
    <property type="match status" value="1"/>
</dbReference>
<keyword evidence="2" id="KW-1185">Reference proteome</keyword>
<reference evidence="1 2" key="1">
    <citation type="journal article" date="2012" name="Genome Biol. Evol.">
        <title>Related Giant Viruses in Distant Locations and Different Habitats: Acanthamoeba polyphaga moumouvirus Represents a Third Lineage of the Mimiviridae That Is Close to the Megavirus Lineage.</title>
        <authorList>
            <person name="Yoosuf N."/>
            <person name="Yutin N."/>
            <person name="Colson P."/>
            <person name="Shabalina S.A."/>
            <person name="Pagnier I."/>
            <person name="Robert C."/>
            <person name="Azza S."/>
            <person name="Klose T."/>
            <person name="Wong J."/>
            <person name="Rossmann M.G."/>
            <person name="La Scola B."/>
            <person name="Raoult D."/>
            <person name="Koonin E.V."/>
        </authorList>
    </citation>
    <scope>NUCLEOTIDE SEQUENCE [LARGE SCALE GENOMIC DNA]</scope>
    <source>
        <strain evidence="1 2">M10A</strain>
    </source>
</reference>
<dbReference type="RefSeq" id="YP_007354685.1">
    <property type="nucleotide sequence ID" value="NC_020104.1"/>
</dbReference>
<dbReference type="GeneID" id="14445810"/>
<name>L7RCD7_9VIRU</name>
<dbReference type="Proteomes" id="UP000201640">
    <property type="component" value="Segment"/>
</dbReference>
<organism evidence="1 2">
    <name type="scientific">Acanthamoeba polyphaga moumouvirus</name>
    <dbReference type="NCBI Taxonomy" id="1269028"/>
    <lineage>
        <taxon>Viruses</taxon>
        <taxon>Varidnaviria</taxon>
        <taxon>Bamfordvirae</taxon>
        <taxon>Nucleocytoviricota</taxon>
        <taxon>Megaviricetes</taxon>
        <taxon>Imitervirales</taxon>
        <taxon>Mimiviridae</taxon>
        <taxon>Megamimivirinae</taxon>
        <taxon>Moumouvirus</taxon>
    </lineage>
</organism>
<dbReference type="KEGG" id="vg:14445810"/>
<accession>L7RCD7</accession>
<evidence type="ECO:0000313" key="1">
    <source>
        <dbReference type="EMBL" id="AGC02249.1"/>
    </source>
</evidence>
<evidence type="ECO:0000313" key="2">
    <source>
        <dbReference type="Proteomes" id="UP000201640"/>
    </source>
</evidence>
<dbReference type="InterPro" id="IPR036869">
    <property type="entry name" value="J_dom_sf"/>
</dbReference>
<proteinExistence type="predicted"/>